<dbReference type="AlphaFoldDB" id="A0A7J6IDF5"/>
<dbReference type="Proteomes" id="UP000011096">
    <property type="component" value="Unassembled WGS sequence"/>
</dbReference>
<dbReference type="InParanoid" id="A0A7J6IDF5"/>
<dbReference type="EMBL" id="ANPB02000011">
    <property type="protein sequence ID" value="KAF4474282.1"/>
    <property type="molecule type" value="Genomic_DNA"/>
</dbReference>
<gene>
    <name evidence="1" type="ORF">CGGC5_v017014</name>
</gene>
<keyword evidence="2" id="KW-1185">Reference proteome</keyword>
<evidence type="ECO:0000313" key="1">
    <source>
        <dbReference type="EMBL" id="KAF4474282.1"/>
    </source>
</evidence>
<protein>
    <submittedName>
        <fullName evidence="1">Uncharacterized protein</fullName>
    </submittedName>
</protein>
<reference evidence="1 2" key="1">
    <citation type="submission" date="2012-08" db="EMBL/GenBank/DDBJ databases">
        <authorList>
            <person name="Gan P.H.P."/>
            <person name="Ikeda K."/>
            <person name="Irieda H."/>
            <person name="Narusaka M."/>
            <person name="O'Connell R.J."/>
            <person name="Narusaka Y."/>
            <person name="Takano Y."/>
            <person name="Kubo Y."/>
            <person name="Shirasu K."/>
        </authorList>
    </citation>
    <scope>NUCLEOTIDE SEQUENCE [LARGE SCALE GENOMIC DNA]</scope>
    <source>
        <strain evidence="1 2">Nara gc5</strain>
    </source>
</reference>
<name>A0A7J6IDF5_COLFN</name>
<accession>A0A7J6IDF5</accession>
<reference evidence="1 2" key="2">
    <citation type="submission" date="2020-04" db="EMBL/GenBank/DDBJ databases">
        <title>Genome sequencing and assembly of multiple isolates from the Colletotrichum gloeosporioides species complex.</title>
        <authorList>
            <person name="Gan P."/>
            <person name="Shirasu K."/>
        </authorList>
    </citation>
    <scope>NUCLEOTIDE SEQUENCE [LARGE SCALE GENOMIC DNA]</scope>
    <source>
        <strain evidence="1 2">Nara gc5</strain>
    </source>
</reference>
<evidence type="ECO:0000313" key="2">
    <source>
        <dbReference type="Proteomes" id="UP000011096"/>
    </source>
</evidence>
<sequence>MPRSDIRVMESLVWHGTRKDIDKDTSATPWQSRNTILLRLILRQRPGENEQWRRILPDDVLVDGSTPDMLKSLKKVTKTE</sequence>
<organism evidence="1 2">
    <name type="scientific">Colletotrichum fructicola (strain Nara gc5)</name>
    <name type="common">Anthracnose fungus</name>
    <name type="synonym">Colletotrichum gloeosporioides (strain Nara gc5)</name>
    <dbReference type="NCBI Taxonomy" id="1213859"/>
    <lineage>
        <taxon>Eukaryota</taxon>
        <taxon>Fungi</taxon>
        <taxon>Dikarya</taxon>
        <taxon>Ascomycota</taxon>
        <taxon>Pezizomycotina</taxon>
        <taxon>Sordariomycetes</taxon>
        <taxon>Hypocreomycetidae</taxon>
        <taxon>Glomerellales</taxon>
        <taxon>Glomerellaceae</taxon>
        <taxon>Colletotrichum</taxon>
        <taxon>Colletotrichum gloeosporioides species complex</taxon>
    </lineage>
</organism>
<proteinExistence type="predicted"/>
<comment type="caution">
    <text evidence="1">The sequence shown here is derived from an EMBL/GenBank/DDBJ whole genome shotgun (WGS) entry which is preliminary data.</text>
</comment>
<dbReference type="GeneID" id="43611535"/>
<dbReference type="RefSeq" id="XP_066006937.1">
    <property type="nucleotide sequence ID" value="XM_066153694.1"/>
</dbReference>